<keyword evidence="2" id="KW-1185">Reference proteome</keyword>
<evidence type="ECO:0000313" key="2">
    <source>
        <dbReference type="Proteomes" id="UP000597656"/>
    </source>
</evidence>
<organism evidence="1 2">
    <name type="scientific">Lentzea pudingi</name>
    <dbReference type="NCBI Taxonomy" id="1789439"/>
    <lineage>
        <taxon>Bacteria</taxon>
        <taxon>Bacillati</taxon>
        <taxon>Actinomycetota</taxon>
        <taxon>Actinomycetes</taxon>
        <taxon>Pseudonocardiales</taxon>
        <taxon>Pseudonocardiaceae</taxon>
        <taxon>Lentzea</taxon>
    </lineage>
</organism>
<protein>
    <submittedName>
        <fullName evidence="1">Uncharacterized protein</fullName>
    </submittedName>
</protein>
<sequence>MVPLRQRPGRQDSDPEESIFRELDPVLTAAAVEGLNWQGLGAFTEELGAAPSGVDHIPERVR</sequence>
<dbReference type="EMBL" id="BMNC01000003">
    <property type="protein sequence ID" value="GGM89077.1"/>
    <property type="molecule type" value="Genomic_DNA"/>
</dbReference>
<accession>A0ABQ2HV32</accession>
<name>A0ABQ2HV32_9PSEU</name>
<comment type="caution">
    <text evidence="1">The sequence shown here is derived from an EMBL/GenBank/DDBJ whole genome shotgun (WGS) entry which is preliminary data.</text>
</comment>
<dbReference type="RefSeq" id="WP_189155043.1">
    <property type="nucleotide sequence ID" value="NZ_BMNC01000003.1"/>
</dbReference>
<dbReference type="Proteomes" id="UP000597656">
    <property type="component" value="Unassembled WGS sequence"/>
</dbReference>
<reference evidence="2" key="1">
    <citation type="journal article" date="2019" name="Int. J. Syst. Evol. Microbiol.">
        <title>The Global Catalogue of Microorganisms (GCM) 10K type strain sequencing project: providing services to taxonomists for standard genome sequencing and annotation.</title>
        <authorList>
            <consortium name="The Broad Institute Genomics Platform"/>
            <consortium name="The Broad Institute Genome Sequencing Center for Infectious Disease"/>
            <person name="Wu L."/>
            <person name="Ma J."/>
        </authorList>
    </citation>
    <scope>NUCLEOTIDE SEQUENCE [LARGE SCALE GENOMIC DNA]</scope>
    <source>
        <strain evidence="2">CGMCC 4.7319</strain>
    </source>
</reference>
<gene>
    <name evidence="1" type="ORF">GCM10011609_27380</name>
</gene>
<evidence type="ECO:0000313" key="1">
    <source>
        <dbReference type="EMBL" id="GGM89077.1"/>
    </source>
</evidence>
<proteinExistence type="predicted"/>